<evidence type="ECO:0000313" key="8">
    <source>
        <dbReference type="Proteomes" id="UP001174136"/>
    </source>
</evidence>
<dbReference type="Pfam" id="PF00433">
    <property type="entry name" value="Pkinase_C"/>
    <property type="match status" value="1"/>
</dbReference>
<feature type="domain" description="AGC-kinase C-terminal" evidence="6">
    <location>
        <begin position="26"/>
        <end position="176"/>
    </location>
</feature>
<organism evidence="7 8">
    <name type="scientific">Merluccius polli</name>
    <name type="common">Benguela hake</name>
    <name type="synonym">Merluccius cadenati</name>
    <dbReference type="NCBI Taxonomy" id="89951"/>
    <lineage>
        <taxon>Eukaryota</taxon>
        <taxon>Metazoa</taxon>
        <taxon>Chordata</taxon>
        <taxon>Craniata</taxon>
        <taxon>Vertebrata</taxon>
        <taxon>Euteleostomi</taxon>
        <taxon>Actinopterygii</taxon>
        <taxon>Neopterygii</taxon>
        <taxon>Teleostei</taxon>
        <taxon>Neoteleostei</taxon>
        <taxon>Acanthomorphata</taxon>
        <taxon>Zeiogadaria</taxon>
        <taxon>Gadariae</taxon>
        <taxon>Gadiformes</taxon>
        <taxon>Gadoidei</taxon>
        <taxon>Merlucciidae</taxon>
        <taxon>Merluccius</taxon>
    </lineage>
</organism>
<dbReference type="PANTHER" id="PTHR24351">
    <property type="entry name" value="RIBOSOMAL PROTEIN S6 KINASE"/>
    <property type="match status" value="1"/>
</dbReference>
<evidence type="ECO:0000256" key="2">
    <source>
        <dbReference type="ARBA" id="ARBA00022679"/>
    </source>
</evidence>
<dbReference type="InterPro" id="IPR017892">
    <property type="entry name" value="Pkinase_C"/>
</dbReference>
<keyword evidence="4 7" id="KW-0418">Kinase</keyword>
<name>A0AA47NAK6_MERPO</name>
<dbReference type="Proteomes" id="UP001174136">
    <property type="component" value="Unassembled WGS sequence"/>
</dbReference>
<gene>
    <name evidence="7" type="primary">PRKCA_2</name>
    <name evidence="7" type="ORF">N1851_003007</name>
</gene>
<sequence length="229" mass="26100">MTKHPSKRLGCGLEGERDIREHAFFRRIDWERLQNREIQPPLQTQRCEDGTHAHGSCSSDKKLVKCMVHDFEEINDEKESRRRAGGETVWKRKGSFMAGVWQPALRGSTKDYVSQRNLKSYGVTHSCGKAAENFDKFFTRTQPQLTPPDELVIANIDQADFAGFSFINPQFAYPTIPTTAQPLSAVEVNTGVSHNVNYGHWHAYRPIMNLMSHTCVGPGYCYTFVIKVY</sequence>
<dbReference type="FunFam" id="3.30.200.20:FF:000103">
    <property type="entry name" value="Protein kinase C"/>
    <property type="match status" value="1"/>
</dbReference>
<keyword evidence="8" id="KW-1185">Reference proteome</keyword>
<dbReference type="AlphaFoldDB" id="A0AA47NAK6"/>
<evidence type="ECO:0000256" key="1">
    <source>
        <dbReference type="ARBA" id="ARBA00022527"/>
    </source>
</evidence>
<reference evidence="7" key="1">
    <citation type="journal article" date="2023" name="Front. Mar. Sci.">
        <title>A new Merluccius polli reference genome to investigate the effects of global change in West African waters.</title>
        <authorList>
            <person name="Mateo J.L."/>
            <person name="Blanco-Fernandez C."/>
            <person name="Garcia-Vazquez E."/>
            <person name="Machado-Schiaffino G."/>
        </authorList>
    </citation>
    <scope>NUCLEOTIDE SEQUENCE</scope>
    <source>
        <strain evidence="7">C29</strain>
        <tissue evidence="7">Fin</tissue>
    </source>
</reference>
<dbReference type="GO" id="GO:0004674">
    <property type="term" value="F:protein serine/threonine kinase activity"/>
    <property type="evidence" value="ECO:0007669"/>
    <property type="project" value="UniProtKB-KW"/>
</dbReference>
<keyword evidence="1" id="KW-0723">Serine/threonine-protein kinase</keyword>
<proteinExistence type="predicted"/>
<dbReference type="GO" id="GO:0005524">
    <property type="term" value="F:ATP binding"/>
    <property type="evidence" value="ECO:0007669"/>
    <property type="project" value="UniProtKB-KW"/>
</dbReference>
<keyword evidence="5" id="KW-0067">ATP-binding</keyword>
<evidence type="ECO:0000256" key="3">
    <source>
        <dbReference type="ARBA" id="ARBA00022741"/>
    </source>
</evidence>
<evidence type="ECO:0000256" key="5">
    <source>
        <dbReference type="ARBA" id="ARBA00022840"/>
    </source>
</evidence>
<dbReference type="PROSITE" id="PS51285">
    <property type="entry name" value="AGC_KINASE_CTER"/>
    <property type="match status" value="1"/>
</dbReference>
<evidence type="ECO:0000256" key="4">
    <source>
        <dbReference type="ARBA" id="ARBA00022777"/>
    </source>
</evidence>
<protein>
    <submittedName>
        <fullName evidence="7">Protein kinase C alpha type</fullName>
    </submittedName>
</protein>
<dbReference type="EMBL" id="JAOPHQ010000369">
    <property type="protein sequence ID" value="KAK0154680.1"/>
    <property type="molecule type" value="Genomic_DNA"/>
</dbReference>
<evidence type="ECO:0000313" key="7">
    <source>
        <dbReference type="EMBL" id="KAK0154680.1"/>
    </source>
</evidence>
<keyword evidence="2" id="KW-0808">Transferase</keyword>
<dbReference type="Gene3D" id="1.10.510.10">
    <property type="entry name" value="Transferase(Phosphotransferase) domain 1"/>
    <property type="match status" value="1"/>
</dbReference>
<dbReference type="InterPro" id="IPR000961">
    <property type="entry name" value="AGC-kinase_C"/>
</dbReference>
<accession>A0AA47NAK6</accession>
<evidence type="ECO:0000259" key="6">
    <source>
        <dbReference type="PROSITE" id="PS51285"/>
    </source>
</evidence>
<comment type="caution">
    <text evidence="7">The sequence shown here is derived from an EMBL/GenBank/DDBJ whole genome shotgun (WGS) entry which is preliminary data.</text>
</comment>
<keyword evidence="3" id="KW-0547">Nucleotide-binding</keyword>
<dbReference type="Gene3D" id="3.30.200.20">
    <property type="entry name" value="Phosphorylase Kinase, domain 1"/>
    <property type="match status" value="1"/>
</dbReference>